<evidence type="ECO:0000259" key="4">
    <source>
        <dbReference type="Pfam" id="PF17919"/>
    </source>
</evidence>
<gene>
    <name evidence="5" type="ORF">MEDL_23254</name>
</gene>
<dbReference type="SUPFAM" id="SSF56672">
    <property type="entry name" value="DNA/RNA polymerases"/>
    <property type="match status" value="1"/>
</dbReference>
<evidence type="ECO:0000256" key="3">
    <source>
        <dbReference type="SAM" id="MobiDB-lite"/>
    </source>
</evidence>
<keyword evidence="1" id="KW-0511">Multifunctional enzyme</keyword>
<dbReference type="PANTHER" id="PTHR37984:SF5">
    <property type="entry name" value="PROTEIN NYNRIN-LIKE"/>
    <property type="match status" value="1"/>
</dbReference>
<evidence type="ECO:0000313" key="5">
    <source>
        <dbReference type="EMBL" id="CAG2209104.1"/>
    </source>
</evidence>
<dbReference type="InterPro" id="IPR043502">
    <property type="entry name" value="DNA/RNA_pol_sf"/>
</dbReference>
<feature type="region of interest" description="Disordered" evidence="3">
    <location>
        <begin position="336"/>
        <end position="369"/>
    </location>
</feature>
<reference evidence="5" key="1">
    <citation type="submission" date="2021-03" db="EMBL/GenBank/DDBJ databases">
        <authorList>
            <person name="Bekaert M."/>
        </authorList>
    </citation>
    <scope>NUCLEOTIDE SEQUENCE</scope>
</reference>
<feature type="compositionally biased region" description="Polar residues" evidence="3">
    <location>
        <begin position="358"/>
        <end position="369"/>
    </location>
</feature>
<dbReference type="AlphaFoldDB" id="A0A8S3RRC1"/>
<dbReference type="EMBL" id="CAJPWZ010001136">
    <property type="protein sequence ID" value="CAG2209104.1"/>
    <property type="molecule type" value="Genomic_DNA"/>
</dbReference>
<feature type="coiled-coil region" evidence="2">
    <location>
        <begin position="280"/>
        <end position="335"/>
    </location>
</feature>
<accession>A0A8S3RRC1</accession>
<comment type="caution">
    <text evidence="5">The sequence shown here is derived from an EMBL/GenBank/DDBJ whole genome shotgun (WGS) entry which is preliminary data.</text>
</comment>
<dbReference type="PANTHER" id="PTHR37984">
    <property type="entry name" value="PROTEIN CBG26694"/>
    <property type="match status" value="1"/>
</dbReference>
<sequence length="369" mass="41612">MLPGEDITTLPAPLSISTMAREAGILSELQLKETLSNSYNLTLLRDATTKRGRHYYGVKLYRHTRFYIRIDKLLCQVFTGPISDVKSSTKSSASNITWRWTKECQEAFDKVKDLVTSDMILTHFNPDLPVTLACDASPYGLGAVISHRYPNGSDRPIAFASRSLAPAEKKIIRKEGMAGTIHKDSEYAPYYSRRHELTIHQGCLMWGVRVIIPSKLRNQIMERVNKIKSSATKAKGVSLQIVGMLFKVKKNGKVSEEHMNTVSDLTDEITTLMDDVNHNADSVKTNLTKTDEELKEAQKKIEGLKNENLSLRKKISQARRDQYEAQDECKKLKRDLDSSQEVLHAMSFDEDMDDLNDSAAQPPSNTDSQ</sequence>
<protein>
    <recommendedName>
        <fullName evidence="4">Reverse transcriptase/retrotransposon-derived protein RNase H-like domain-containing protein</fullName>
    </recommendedName>
</protein>
<dbReference type="Proteomes" id="UP000683360">
    <property type="component" value="Unassembled WGS sequence"/>
</dbReference>
<proteinExistence type="predicted"/>
<dbReference type="InterPro" id="IPR050951">
    <property type="entry name" value="Retrovirus_Pol_polyprotein"/>
</dbReference>
<evidence type="ECO:0000256" key="2">
    <source>
        <dbReference type="SAM" id="Coils"/>
    </source>
</evidence>
<dbReference type="OrthoDB" id="6188622at2759"/>
<dbReference type="InterPro" id="IPR041577">
    <property type="entry name" value="RT_RNaseH_2"/>
</dbReference>
<dbReference type="GO" id="GO:0003824">
    <property type="term" value="F:catalytic activity"/>
    <property type="evidence" value="ECO:0007669"/>
    <property type="project" value="UniProtKB-KW"/>
</dbReference>
<evidence type="ECO:0000313" key="6">
    <source>
        <dbReference type="Proteomes" id="UP000683360"/>
    </source>
</evidence>
<name>A0A8S3RRC1_MYTED</name>
<evidence type="ECO:0000256" key="1">
    <source>
        <dbReference type="ARBA" id="ARBA00023268"/>
    </source>
</evidence>
<dbReference type="Pfam" id="PF17919">
    <property type="entry name" value="RT_RNaseH_2"/>
    <property type="match status" value="1"/>
</dbReference>
<keyword evidence="6" id="KW-1185">Reference proteome</keyword>
<feature type="domain" description="Reverse transcriptase/retrotransposon-derived protein RNase H-like" evidence="4">
    <location>
        <begin position="100"/>
        <end position="175"/>
    </location>
</feature>
<organism evidence="5 6">
    <name type="scientific">Mytilus edulis</name>
    <name type="common">Blue mussel</name>
    <dbReference type="NCBI Taxonomy" id="6550"/>
    <lineage>
        <taxon>Eukaryota</taxon>
        <taxon>Metazoa</taxon>
        <taxon>Spiralia</taxon>
        <taxon>Lophotrochozoa</taxon>
        <taxon>Mollusca</taxon>
        <taxon>Bivalvia</taxon>
        <taxon>Autobranchia</taxon>
        <taxon>Pteriomorphia</taxon>
        <taxon>Mytilida</taxon>
        <taxon>Mytiloidea</taxon>
        <taxon>Mytilidae</taxon>
        <taxon>Mytilinae</taxon>
        <taxon>Mytilus</taxon>
    </lineage>
</organism>
<keyword evidence="2" id="KW-0175">Coiled coil</keyword>